<name>A0A263BQ54_9BACI</name>
<dbReference type="GO" id="GO:0050897">
    <property type="term" value="F:cobalt ion binding"/>
    <property type="evidence" value="ECO:0007669"/>
    <property type="project" value="TreeGrafter"/>
</dbReference>
<dbReference type="InterPro" id="IPR036876">
    <property type="entry name" value="UVR_dom_sf"/>
</dbReference>
<keyword evidence="3" id="KW-1185">Reference proteome</keyword>
<dbReference type="SUPFAM" id="SSF46600">
    <property type="entry name" value="C-terminal UvrC-binding domain of UvrB"/>
    <property type="match status" value="1"/>
</dbReference>
<proteinExistence type="predicted"/>
<evidence type="ECO:0000259" key="1">
    <source>
        <dbReference type="PROSITE" id="PS50151"/>
    </source>
</evidence>
<dbReference type="GO" id="GO:1990169">
    <property type="term" value="P:stress response to copper ion"/>
    <property type="evidence" value="ECO:0007669"/>
    <property type="project" value="TreeGrafter"/>
</dbReference>
<accession>A0A263BQ54</accession>
<sequence length="178" mass="20566">MQCQECHERPATLHFTKEVNGVKTETHLCEYCAKKSEEFSGYANNFSIHDLLSGLLNFEQMNIANNSKSFEKKQQLMCTTCGMTYATFSKVGRFGCANCYREFESKLTPLLKRVHSGNTLHAGKIPKRLGEKLIFRKEIQKLRDEMQAYISKEEFEKAAEMRDRIRSLEKQFGDTGEE</sequence>
<dbReference type="InterPro" id="IPR001943">
    <property type="entry name" value="UVR_dom"/>
</dbReference>
<evidence type="ECO:0000313" key="3">
    <source>
        <dbReference type="Proteomes" id="UP000217083"/>
    </source>
</evidence>
<dbReference type="AlphaFoldDB" id="A0A263BQ54"/>
<protein>
    <recommendedName>
        <fullName evidence="1">UVR domain-containing protein</fullName>
    </recommendedName>
</protein>
<organism evidence="2 3">
    <name type="scientific">Lottiidibacillus patelloidae</name>
    <dbReference type="NCBI Taxonomy" id="2670334"/>
    <lineage>
        <taxon>Bacteria</taxon>
        <taxon>Bacillati</taxon>
        <taxon>Bacillota</taxon>
        <taxon>Bacilli</taxon>
        <taxon>Bacillales</taxon>
        <taxon>Bacillaceae</taxon>
        <taxon>Lottiidibacillus</taxon>
    </lineage>
</organism>
<gene>
    <name evidence="2" type="ORF">CIB95_14500</name>
</gene>
<dbReference type="Gene3D" id="4.10.860.10">
    <property type="entry name" value="UVR domain"/>
    <property type="match status" value="1"/>
</dbReference>
<dbReference type="RefSeq" id="WP_094926335.1">
    <property type="nucleotide sequence ID" value="NZ_NPIA01000010.1"/>
</dbReference>
<dbReference type="GO" id="GO:0008270">
    <property type="term" value="F:zinc ion binding"/>
    <property type="evidence" value="ECO:0007669"/>
    <property type="project" value="TreeGrafter"/>
</dbReference>
<dbReference type="PROSITE" id="PS50151">
    <property type="entry name" value="UVR"/>
    <property type="match status" value="1"/>
</dbReference>
<dbReference type="EMBL" id="NPIA01000010">
    <property type="protein sequence ID" value="OZM55873.1"/>
    <property type="molecule type" value="Genomic_DNA"/>
</dbReference>
<dbReference type="GO" id="GO:0046870">
    <property type="term" value="F:cadmium ion binding"/>
    <property type="evidence" value="ECO:0007669"/>
    <property type="project" value="TreeGrafter"/>
</dbReference>
<comment type="caution">
    <text evidence="2">The sequence shown here is derived from an EMBL/GenBank/DDBJ whole genome shotgun (WGS) entry which is preliminary data.</text>
</comment>
<dbReference type="PIRSF" id="PIRSF015034">
    <property type="entry name" value="YacH"/>
    <property type="match status" value="1"/>
</dbReference>
<dbReference type="PANTHER" id="PTHR38430">
    <property type="entry name" value="PROTEIN-ARGININE KINASE ACTIVATOR PROTEIN"/>
    <property type="match status" value="1"/>
</dbReference>
<reference evidence="3" key="1">
    <citation type="submission" date="2017-08" db="EMBL/GenBank/DDBJ databases">
        <authorList>
            <person name="Huang Z."/>
        </authorList>
    </citation>
    <scope>NUCLEOTIDE SEQUENCE [LARGE SCALE GENOMIC DNA]</scope>
    <source>
        <strain evidence="3">SA5d-4</strain>
    </source>
</reference>
<dbReference type="GO" id="GO:1990170">
    <property type="term" value="P:stress response to cadmium ion"/>
    <property type="evidence" value="ECO:0007669"/>
    <property type="project" value="TreeGrafter"/>
</dbReference>
<dbReference type="PANTHER" id="PTHR38430:SF1">
    <property type="entry name" value="PROTEIN-ARGININE KINASE ACTIVATOR PROTEIN"/>
    <property type="match status" value="1"/>
</dbReference>
<dbReference type="InterPro" id="IPR025542">
    <property type="entry name" value="YacH"/>
</dbReference>
<feature type="domain" description="UVR" evidence="1">
    <location>
        <begin position="136"/>
        <end position="171"/>
    </location>
</feature>
<dbReference type="Pfam" id="PF02151">
    <property type="entry name" value="UVR"/>
    <property type="match status" value="1"/>
</dbReference>
<reference evidence="2 3" key="2">
    <citation type="submission" date="2017-09" db="EMBL/GenBank/DDBJ databases">
        <title>Bacillus patelloidae sp. nov., isolated from the intestinal tract of a marine limpet.</title>
        <authorList>
            <person name="Liu R."/>
            <person name="Dong C."/>
            <person name="Shao Z."/>
        </authorList>
    </citation>
    <scope>NUCLEOTIDE SEQUENCE [LARGE SCALE GENOMIC DNA]</scope>
    <source>
        <strain evidence="2 3">SA5d-4</strain>
    </source>
</reference>
<dbReference type="Proteomes" id="UP000217083">
    <property type="component" value="Unassembled WGS sequence"/>
</dbReference>
<dbReference type="GO" id="GO:0005507">
    <property type="term" value="F:copper ion binding"/>
    <property type="evidence" value="ECO:0007669"/>
    <property type="project" value="TreeGrafter"/>
</dbReference>
<evidence type="ECO:0000313" key="2">
    <source>
        <dbReference type="EMBL" id="OZM55873.1"/>
    </source>
</evidence>